<feature type="transmembrane region" description="Helical" evidence="5">
    <location>
        <begin position="191"/>
        <end position="210"/>
    </location>
</feature>
<keyword evidence="4 5" id="KW-0472">Membrane</keyword>
<evidence type="ECO:0000256" key="2">
    <source>
        <dbReference type="ARBA" id="ARBA00022692"/>
    </source>
</evidence>
<dbReference type="PANTHER" id="PTHR21576">
    <property type="entry name" value="UNCHARACTERIZED NODULIN-LIKE PROTEIN"/>
    <property type="match status" value="1"/>
</dbReference>
<sequence length="488" mass="52944">MVLFSATLQPLHYTRLRLGLACLSIVANSLTAGGVFIFPMFSPVLASQLKLHQPQVTTIILAGMIGQYPFAPVVGKVIDLYGPSTCSLTAATFFFTAFISSSLEISKTSVEITKPSTSSFYRLTFFFLLAGLGTVFSYFSSLFSASKLYPTHPGLAAGTTMTLFGLSPLLLSFIGSHFFVDSSESLDAASLLKFLAILTAVIHTAGAFTFRKNFIKYADASYIESMDNEAITETSPLVTQITPVQSTLASCDGGNSQHPLKDRYFWFLALYCSITIGAAEMVISNIGTIVLSLPNRSTIVDMPFQIISSATSKHIKILSISNTASRIIVGFLADFISPVTTCLPIGTVAHPRNKRASRTVFLTIPALLLSIVFFWMELGGDDRGAVWILSVGVGISYGAIFTILPSIISAVWGGRNFGRNFGMMTYAPFVGTPLFSYLYAFVSAANSQGKAICEGSLCWRATFWVSCAACLLASYSTISFWRRWRDQV</sequence>
<feature type="transmembrane region" description="Helical" evidence="5">
    <location>
        <begin position="384"/>
        <end position="412"/>
    </location>
</feature>
<evidence type="ECO:0000256" key="3">
    <source>
        <dbReference type="ARBA" id="ARBA00022989"/>
    </source>
</evidence>
<dbReference type="OrthoDB" id="410267at2759"/>
<dbReference type="PANTHER" id="PTHR21576:SF158">
    <property type="entry name" value="RIBOSOMAL RNA-PROCESSING PROTEIN 12-LIKE CONSERVED DOMAIN-CONTAINING PROTEIN"/>
    <property type="match status" value="1"/>
</dbReference>
<feature type="transmembrane region" description="Helical" evidence="5">
    <location>
        <begin position="80"/>
        <end position="99"/>
    </location>
</feature>
<dbReference type="Proteomes" id="UP000807353">
    <property type="component" value="Unassembled WGS sequence"/>
</dbReference>
<organism evidence="6 7">
    <name type="scientific">Collybia nuda</name>
    <dbReference type="NCBI Taxonomy" id="64659"/>
    <lineage>
        <taxon>Eukaryota</taxon>
        <taxon>Fungi</taxon>
        <taxon>Dikarya</taxon>
        <taxon>Basidiomycota</taxon>
        <taxon>Agaricomycotina</taxon>
        <taxon>Agaricomycetes</taxon>
        <taxon>Agaricomycetidae</taxon>
        <taxon>Agaricales</taxon>
        <taxon>Tricholomatineae</taxon>
        <taxon>Clitocybaceae</taxon>
        <taxon>Collybia</taxon>
    </lineage>
</organism>
<feature type="transmembrane region" description="Helical" evidence="5">
    <location>
        <begin position="462"/>
        <end position="481"/>
    </location>
</feature>
<evidence type="ECO:0000256" key="4">
    <source>
        <dbReference type="ARBA" id="ARBA00023136"/>
    </source>
</evidence>
<accession>A0A9P5XVK2</accession>
<evidence type="ECO:0000313" key="7">
    <source>
        <dbReference type="Proteomes" id="UP000807353"/>
    </source>
</evidence>
<dbReference type="InterPro" id="IPR011701">
    <property type="entry name" value="MFS"/>
</dbReference>
<dbReference type="AlphaFoldDB" id="A0A9P5XVK2"/>
<dbReference type="GO" id="GO:0022857">
    <property type="term" value="F:transmembrane transporter activity"/>
    <property type="evidence" value="ECO:0007669"/>
    <property type="project" value="InterPro"/>
</dbReference>
<keyword evidence="2 5" id="KW-0812">Transmembrane</keyword>
<keyword evidence="7" id="KW-1185">Reference proteome</keyword>
<gene>
    <name evidence="6" type="ORF">BDZ94DRAFT_1177574</name>
</gene>
<comment type="subcellular location">
    <subcellularLocation>
        <location evidence="1">Membrane</location>
        <topology evidence="1">Multi-pass membrane protein</topology>
    </subcellularLocation>
</comment>
<dbReference type="GO" id="GO:0000329">
    <property type="term" value="C:fungal-type vacuole membrane"/>
    <property type="evidence" value="ECO:0007669"/>
    <property type="project" value="TreeGrafter"/>
</dbReference>
<feature type="transmembrane region" description="Helical" evidence="5">
    <location>
        <begin position="424"/>
        <end position="442"/>
    </location>
</feature>
<dbReference type="InterPro" id="IPR036259">
    <property type="entry name" value="MFS_trans_sf"/>
</dbReference>
<evidence type="ECO:0000256" key="1">
    <source>
        <dbReference type="ARBA" id="ARBA00004141"/>
    </source>
</evidence>
<evidence type="ECO:0000313" key="6">
    <source>
        <dbReference type="EMBL" id="KAF9456515.1"/>
    </source>
</evidence>
<feature type="transmembrane region" description="Helical" evidence="5">
    <location>
        <begin position="20"/>
        <end position="41"/>
    </location>
</feature>
<dbReference type="EMBL" id="MU150419">
    <property type="protein sequence ID" value="KAF9456515.1"/>
    <property type="molecule type" value="Genomic_DNA"/>
</dbReference>
<proteinExistence type="predicted"/>
<dbReference type="SUPFAM" id="SSF103473">
    <property type="entry name" value="MFS general substrate transporter"/>
    <property type="match status" value="1"/>
</dbReference>
<feature type="transmembrane region" description="Helical" evidence="5">
    <location>
        <begin position="120"/>
        <end position="143"/>
    </location>
</feature>
<evidence type="ECO:0000256" key="5">
    <source>
        <dbReference type="SAM" id="Phobius"/>
    </source>
</evidence>
<keyword evidence="3 5" id="KW-1133">Transmembrane helix</keyword>
<feature type="transmembrane region" description="Helical" evidence="5">
    <location>
        <begin position="155"/>
        <end position="179"/>
    </location>
</feature>
<dbReference type="Pfam" id="PF07690">
    <property type="entry name" value="MFS_1"/>
    <property type="match status" value="1"/>
</dbReference>
<name>A0A9P5XVK2_9AGAR</name>
<protein>
    <submittedName>
        <fullName evidence="6">MFS general substrate transporter</fullName>
    </submittedName>
</protein>
<reference evidence="6" key="1">
    <citation type="submission" date="2020-11" db="EMBL/GenBank/DDBJ databases">
        <authorList>
            <consortium name="DOE Joint Genome Institute"/>
            <person name="Ahrendt S."/>
            <person name="Riley R."/>
            <person name="Andreopoulos W."/>
            <person name="Labutti K."/>
            <person name="Pangilinan J."/>
            <person name="Ruiz-Duenas F.J."/>
            <person name="Barrasa J.M."/>
            <person name="Sanchez-Garcia M."/>
            <person name="Camarero S."/>
            <person name="Miyauchi S."/>
            <person name="Serrano A."/>
            <person name="Linde D."/>
            <person name="Babiker R."/>
            <person name="Drula E."/>
            <person name="Ayuso-Fernandez I."/>
            <person name="Pacheco R."/>
            <person name="Padilla G."/>
            <person name="Ferreira P."/>
            <person name="Barriuso J."/>
            <person name="Kellner H."/>
            <person name="Castanera R."/>
            <person name="Alfaro M."/>
            <person name="Ramirez L."/>
            <person name="Pisabarro A.G."/>
            <person name="Kuo A."/>
            <person name="Tritt A."/>
            <person name="Lipzen A."/>
            <person name="He G."/>
            <person name="Yan M."/>
            <person name="Ng V."/>
            <person name="Cullen D."/>
            <person name="Martin F."/>
            <person name="Rosso M.-N."/>
            <person name="Henrissat B."/>
            <person name="Hibbett D."/>
            <person name="Martinez A.T."/>
            <person name="Grigoriev I.V."/>
        </authorList>
    </citation>
    <scope>NUCLEOTIDE SEQUENCE</scope>
    <source>
        <strain evidence="6">CBS 247.69</strain>
    </source>
</reference>
<feature type="transmembrane region" description="Helical" evidence="5">
    <location>
        <begin position="360"/>
        <end position="378"/>
    </location>
</feature>
<dbReference type="Gene3D" id="1.20.1250.20">
    <property type="entry name" value="MFS general substrate transporter like domains"/>
    <property type="match status" value="1"/>
</dbReference>
<feature type="transmembrane region" description="Helical" evidence="5">
    <location>
        <begin position="264"/>
        <end position="293"/>
    </location>
</feature>
<comment type="caution">
    <text evidence="6">The sequence shown here is derived from an EMBL/GenBank/DDBJ whole genome shotgun (WGS) entry which is preliminary data.</text>
</comment>